<proteinExistence type="predicted"/>
<dbReference type="InterPro" id="IPR010640">
    <property type="entry name" value="Low_temperature_requirement_A"/>
</dbReference>
<protein>
    <recommendedName>
        <fullName evidence="3">Low temperature requirement A protein (LtrA)</fullName>
    </recommendedName>
</protein>
<sequence>MAARRGAELLRPPASSGRATLLELFFDLAFVVALARVSQRFAALGDDTGWALVTGFGRTLLLFLALWLIWSAVRTPWRARRGRNWACRSRTARSGPPGRCQWSRWRPAC</sequence>
<evidence type="ECO:0008006" key="3">
    <source>
        <dbReference type="Google" id="ProtNLM"/>
    </source>
</evidence>
<dbReference type="EMBL" id="CP024087">
    <property type="protein sequence ID" value="AYF27048.1"/>
    <property type="molecule type" value="Genomic_DNA"/>
</dbReference>
<name>A0A386WHA1_9ACTN</name>
<evidence type="ECO:0000313" key="2">
    <source>
        <dbReference type="Proteomes" id="UP000267804"/>
    </source>
</evidence>
<dbReference type="Pfam" id="PF06772">
    <property type="entry name" value="LtrA"/>
    <property type="match status" value="1"/>
</dbReference>
<dbReference type="KEGG" id="mtua:CSH63_06310"/>
<reference evidence="1 2" key="1">
    <citation type="submission" date="2017-10" db="EMBL/GenBank/DDBJ databases">
        <title>Integration of genomic and chemical information greatly accelerates assignment of the full stereostructure of myelolactone, a potent inhibitor of myeloma from a marine-derived Micromonospora.</title>
        <authorList>
            <person name="Kim M.C."/>
            <person name="Machado H."/>
            <person name="Jensen P.R."/>
            <person name="Fenical W."/>
        </authorList>
    </citation>
    <scope>NUCLEOTIDE SEQUENCE [LARGE SCALE GENOMIC DNA]</scope>
    <source>
        <strain evidence="1 2">CNY-010</strain>
    </source>
</reference>
<dbReference type="RefSeq" id="WP_244933316.1">
    <property type="nucleotide sequence ID" value="NZ_CP024087.1"/>
</dbReference>
<gene>
    <name evidence="1" type="ORF">CSH63_06310</name>
</gene>
<evidence type="ECO:0000313" key="1">
    <source>
        <dbReference type="EMBL" id="AYF27048.1"/>
    </source>
</evidence>
<dbReference type="AlphaFoldDB" id="A0A386WHA1"/>
<organism evidence="1 2">
    <name type="scientific">Micromonospora tulbaghiae</name>
    <dbReference type="NCBI Taxonomy" id="479978"/>
    <lineage>
        <taxon>Bacteria</taxon>
        <taxon>Bacillati</taxon>
        <taxon>Actinomycetota</taxon>
        <taxon>Actinomycetes</taxon>
        <taxon>Micromonosporales</taxon>
        <taxon>Micromonosporaceae</taxon>
        <taxon>Micromonospora</taxon>
    </lineage>
</organism>
<accession>A0A386WHA1</accession>
<dbReference type="Proteomes" id="UP000267804">
    <property type="component" value="Chromosome"/>
</dbReference>